<evidence type="ECO:0000256" key="3">
    <source>
        <dbReference type="PROSITE-ProRule" id="PRU00023"/>
    </source>
</evidence>
<proteinExistence type="predicted"/>
<reference evidence="4" key="1">
    <citation type="submission" date="2023-11" db="EMBL/GenBank/DDBJ databases">
        <title>Genome assemblies of two species of porcelain crab, Petrolisthes cinctipes and Petrolisthes manimaculis (Anomura: Porcellanidae).</title>
        <authorList>
            <person name="Angst P."/>
        </authorList>
    </citation>
    <scope>NUCLEOTIDE SEQUENCE</scope>
    <source>
        <strain evidence="4">PB745_02</strain>
        <tissue evidence="4">Gill</tissue>
    </source>
</reference>
<comment type="caution">
    <text evidence="4">The sequence shown here is derived from an EMBL/GenBank/DDBJ whole genome shotgun (WGS) entry which is preliminary data.</text>
</comment>
<dbReference type="Proteomes" id="UP001292094">
    <property type="component" value="Unassembled WGS sequence"/>
</dbReference>
<evidence type="ECO:0000256" key="1">
    <source>
        <dbReference type="ARBA" id="ARBA00022737"/>
    </source>
</evidence>
<evidence type="ECO:0000313" key="4">
    <source>
        <dbReference type="EMBL" id="KAK4315188.1"/>
    </source>
</evidence>
<organism evidence="4 5">
    <name type="scientific">Petrolisthes manimaculis</name>
    <dbReference type="NCBI Taxonomy" id="1843537"/>
    <lineage>
        <taxon>Eukaryota</taxon>
        <taxon>Metazoa</taxon>
        <taxon>Ecdysozoa</taxon>
        <taxon>Arthropoda</taxon>
        <taxon>Crustacea</taxon>
        <taxon>Multicrustacea</taxon>
        <taxon>Malacostraca</taxon>
        <taxon>Eumalacostraca</taxon>
        <taxon>Eucarida</taxon>
        <taxon>Decapoda</taxon>
        <taxon>Pleocyemata</taxon>
        <taxon>Anomura</taxon>
        <taxon>Galatheoidea</taxon>
        <taxon>Porcellanidae</taxon>
        <taxon>Petrolisthes</taxon>
    </lineage>
</organism>
<name>A0AAE1PVR4_9EUCA</name>
<evidence type="ECO:0000256" key="2">
    <source>
        <dbReference type="ARBA" id="ARBA00023043"/>
    </source>
</evidence>
<keyword evidence="5" id="KW-1185">Reference proteome</keyword>
<evidence type="ECO:0000313" key="5">
    <source>
        <dbReference type="Proteomes" id="UP001292094"/>
    </source>
</evidence>
<dbReference type="PROSITE" id="PS50088">
    <property type="entry name" value="ANK_REPEAT"/>
    <property type="match status" value="1"/>
</dbReference>
<dbReference type="PANTHER" id="PTHR24198:SF165">
    <property type="entry name" value="ANKYRIN REPEAT-CONTAINING PROTEIN-RELATED"/>
    <property type="match status" value="1"/>
</dbReference>
<gene>
    <name evidence="4" type="ORF">Pmani_013570</name>
</gene>
<dbReference type="PROSITE" id="PS50297">
    <property type="entry name" value="ANK_REP_REGION"/>
    <property type="match status" value="1"/>
</dbReference>
<dbReference type="PANTHER" id="PTHR24198">
    <property type="entry name" value="ANKYRIN REPEAT AND PROTEIN KINASE DOMAIN-CONTAINING PROTEIN"/>
    <property type="match status" value="1"/>
</dbReference>
<accession>A0AAE1PVR4</accession>
<dbReference type="AlphaFoldDB" id="A0AAE1PVR4"/>
<feature type="repeat" description="ANK" evidence="3">
    <location>
        <begin position="244"/>
        <end position="276"/>
    </location>
</feature>
<dbReference type="SMART" id="SM00248">
    <property type="entry name" value="ANK"/>
    <property type="match status" value="2"/>
</dbReference>
<dbReference type="SUPFAM" id="SSF48403">
    <property type="entry name" value="Ankyrin repeat"/>
    <property type="match status" value="1"/>
</dbReference>
<dbReference type="InterPro" id="IPR036770">
    <property type="entry name" value="Ankyrin_rpt-contain_sf"/>
</dbReference>
<dbReference type="Pfam" id="PF12796">
    <property type="entry name" value="Ank_2"/>
    <property type="match status" value="1"/>
</dbReference>
<sequence length="730" mass="82389">MSDRLESEMSVLGTEDLSARKLREGISTYRAQVVDVGVTAKWIYRRRDEEGRDEEGRALLRQAVKQGLSLTCQVLSLDQPCLHALQMHPPFFHEALTHITHQNISSASNLQTNFTDTKLQVVSAFTSLQTILYRDLRMSPYACSLSSTRSISHALQEAMWTSELIKFEGICSSESIITRTQMQEVYQRIKLLRNSKTKYKFNPMKELDSHFVYLAARYGLVNLLHTYLEGYEGVDVNQEVEWCPGGTVLHVATMYGQVGVVEYLVRHGADLGIKDSSGRTPAYLAALTGHHACLRYLLAYMDCTPEVAHMGGTPFTTVLTPSQVSARYDHMYKHHSFPLLSHEDALCVLNEDGEENEASELLRRKASHLGIKTPEDLLRCAIEGVSSTPLLQEIMTSVKEETENILKQISDERFQGKLIPTGSVLEGTASVNVHHVTFLYEVHQTNAQLDCPMITVQESEEDDKIDILVSNKKGDDLFIGNNFMESFSEAVWPLVKGHVITSNNSISFAPPFFMKTSSGVCLFYVWNTADTMKFISVAITPALPTHNTFTNIFSTLSPVLEDMNTPRVHLTNVGEEWVCSAPEYETDVLLSLESDQRDVWVTCRFLNQLLQTPWWVSLMGGDSGSARVTRRFTIHPLPETVLRTLFLQEARESKEWGGNQVLLRRVVSVFCRAAQRDMRNKWVPKEHVSSFVLPKQRYAASVTPSVCGVITYLEELHLAYRKKAPKVKFS</sequence>
<keyword evidence="1" id="KW-0677">Repeat</keyword>
<keyword evidence="2 3" id="KW-0040">ANK repeat</keyword>
<dbReference type="InterPro" id="IPR002110">
    <property type="entry name" value="Ankyrin_rpt"/>
</dbReference>
<dbReference type="Gene3D" id="1.25.40.20">
    <property type="entry name" value="Ankyrin repeat-containing domain"/>
    <property type="match status" value="1"/>
</dbReference>
<dbReference type="EMBL" id="JAWZYT010001130">
    <property type="protein sequence ID" value="KAK4315188.1"/>
    <property type="molecule type" value="Genomic_DNA"/>
</dbReference>
<protein>
    <submittedName>
        <fullName evidence="4">Uncharacterized protein</fullName>
    </submittedName>
</protein>